<comment type="caution">
    <text evidence="1">The sequence shown here is derived from an EMBL/GenBank/DDBJ whole genome shotgun (WGS) entry which is preliminary data.</text>
</comment>
<organism evidence="1 2">
    <name type="scientific">Emticicia aquatilis</name>
    <dbReference type="NCBI Taxonomy" id="1537369"/>
    <lineage>
        <taxon>Bacteria</taxon>
        <taxon>Pseudomonadati</taxon>
        <taxon>Bacteroidota</taxon>
        <taxon>Cytophagia</taxon>
        <taxon>Cytophagales</taxon>
        <taxon>Leadbetterellaceae</taxon>
        <taxon>Emticicia</taxon>
    </lineage>
</organism>
<evidence type="ECO:0000313" key="1">
    <source>
        <dbReference type="EMBL" id="GGD81393.1"/>
    </source>
</evidence>
<name>A0A916Z8J5_9BACT</name>
<dbReference type="AlphaFoldDB" id="A0A916Z8J5"/>
<keyword evidence="2" id="KW-1185">Reference proteome</keyword>
<dbReference type="Proteomes" id="UP000609064">
    <property type="component" value="Unassembled WGS sequence"/>
</dbReference>
<dbReference type="EMBL" id="BMKK01000017">
    <property type="protein sequence ID" value="GGD81393.1"/>
    <property type="molecule type" value="Genomic_DNA"/>
</dbReference>
<gene>
    <name evidence="1" type="ORF">GCM10011514_51850</name>
</gene>
<proteinExistence type="predicted"/>
<reference evidence="1" key="1">
    <citation type="journal article" date="2014" name="Int. J. Syst. Evol. Microbiol.">
        <title>Complete genome sequence of Corynebacterium casei LMG S-19264T (=DSM 44701T), isolated from a smear-ripened cheese.</title>
        <authorList>
            <consortium name="US DOE Joint Genome Institute (JGI-PGF)"/>
            <person name="Walter F."/>
            <person name="Albersmeier A."/>
            <person name="Kalinowski J."/>
            <person name="Ruckert C."/>
        </authorList>
    </citation>
    <scope>NUCLEOTIDE SEQUENCE</scope>
    <source>
        <strain evidence="1">CGMCC 1.15958</strain>
    </source>
</reference>
<sequence length="161" mass="19148">MLNEWQENHRVKATSFVEVEGDRLVFKMQLSLPYQSEWKNELIDGNTAIFEGEFFKSYEQVYRGDTLYTYYKRLDLSRDNIMALMNEVHENLNLFSEKNKTTSQKALEFSKHLAKDYVELRSKMLVWYKVEDLPCRNYFINTFYDSLPLTVNAPPPIYSIA</sequence>
<accession>A0A916Z8J5</accession>
<reference evidence="1" key="2">
    <citation type="submission" date="2020-09" db="EMBL/GenBank/DDBJ databases">
        <authorList>
            <person name="Sun Q."/>
            <person name="Zhou Y."/>
        </authorList>
    </citation>
    <scope>NUCLEOTIDE SEQUENCE</scope>
    <source>
        <strain evidence="1">CGMCC 1.15958</strain>
    </source>
</reference>
<dbReference type="RefSeq" id="WP_188771046.1">
    <property type="nucleotide sequence ID" value="NZ_BMKK01000017.1"/>
</dbReference>
<evidence type="ECO:0000313" key="2">
    <source>
        <dbReference type="Proteomes" id="UP000609064"/>
    </source>
</evidence>
<protein>
    <submittedName>
        <fullName evidence="1">Uncharacterized protein</fullName>
    </submittedName>
</protein>